<comment type="caution">
    <text evidence="2">The sequence shown here is derived from an EMBL/GenBank/DDBJ whole genome shotgun (WGS) entry which is preliminary data.</text>
</comment>
<evidence type="ECO:0000256" key="1">
    <source>
        <dbReference type="SAM" id="MobiDB-lite"/>
    </source>
</evidence>
<dbReference type="AlphaFoldDB" id="A0A3M6UQS2"/>
<proteinExistence type="predicted"/>
<organism evidence="2 3">
    <name type="scientific">Pocillopora damicornis</name>
    <name type="common">Cauliflower coral</name>
    <name type="synonym">Millepora damicornis</name>
    <dbReference type="NCBI Taxonomy" id="46731"/>
    <lineage>
        <taxon>Eukaryota</taxon>
        <taxon>Metazoa</taxon>
        <taxon>Cnidaria</taxon>
        <taxon>Anthozoa</taxon>
        <taxon>Hexacorallia</taxon>
        <taxon>Scleractinia</taxon>
        <taxon>Astrocoeniina</taxon>
        <taxon>Pocilloporidae</taxon>
        <taxon>Pocillopora</taxon>
    </lineage>
</organism>
<protein>
    <submittedName>
        <fullName evidence="2">Uncharacterized protein</fullName>
    </submittedName>
</protein>
<feature type="region of interest" description="Disordered" evidence="1">
    <location>
        <begin position="1"/>
        <end position="26"/>
    </location>
</feature>
<evidence type="ECO:0000313" key="2">
    <source>
        <dbReference type="EMBL" id="RMX56010.1"/>
    </source>
</evidence>
<name>A0A3M6UQS2_POCDA</name>
<reference evidence="2 3" key="1">
    <citation type="journal article" date="2018" name="Sci. Rep.">
        <title>Comparative analysis of the Pocillopora damicornis genome highlights role of immune system in coral evolution.</title>
        <authorList>
            <person name="Cunning R."/>
            <person name="Bay R.A."/>
            <person name="Gillette P."/>
            <person name="Baker A.C."/>
            <person name="Traylor-Knowles N."/>
        </authorList>
    </citation>
    <scope>NUCLEOTIDE SEQUENCE [LARGE SCALE GENOMIC DNA]</scope>
    <source>
        <strain evidence="2">RSMAS</strain>
        <tissue evidence="2">Whole animal</tissue>
    </source>
</reference>
<feature type="compositionally biased region" description="Gly residues" evidence="1">
    <location>
        <begin position="1"/>
        <end position="11"/>
    </location>
</feature>
<keyword evidence="3" id="KW-1185">Reference proteome</keyword>
<gene>
    <name evidence="2" type="ORF">pdam_00019577</name>
</gene>
<accession>A0A3M6UQS2</accession>
<sequence>MSDTLGEGGADGNETAQQLPRVKRIRSGPNQDTVLIRIGDIDAQFKALKHRSPEIKELDPCRDTLKILQSNLTVKGEFTTTLRDMNRITQSNFFVIQSTLLERITIRLFL</sequence>
<dbReference type="EMBL" id="RCHS01000953">
    <property type="protein sequence ID" value="RMX56010.1"/>
    <property type="molecule type" value="Genomic_DNA"/>
</dbReference>
<dbReference type="Proteomes" id="UP000275408">
    <property type="component" value="Unassembled WGS sequence"/>
</dbReference>
<evidence type="ECO:0000313" key="3">
    <source>
        <dbReference type="Proteomes" id="UP000275408"/>
    </source>
</evidence>